<dbReference type="PRINTS" id="PR00449">
    <property type="entry name" value="RASTRNSFRMNG"/>
</dbReference>
<comment type="subcellular location">
    <subcellularLocation>
        <location evidence="1">Cell membrane</location>
        <topology evidence="1">Lipid-anchor</topology>
    </subcellularLocation>
    <subcellularLocation>
        <location evidence="10">Endomembrane system</location>
        <topology evidence="10">Lipid-anchor</topology>
        <orientation evidence="10">Cytoplasmic side</orientation>
    </subcellularLocation>
</comment>
<evidence type="ECO:0000256" key="3">
    <source>
        <dbReference type="ARBA" id="ARBA00022475"/>
    </source>
</evidence>
<organism evidence="11 12">
    <name type="scientific">Aphis craccivora</name>
    <name type="common">Cowpea aphid</name>
    <dbReference type="NCBI Taxonomy" id="307492"/>
    <lineage>
        <taxon>Eukaryota</taxon>
        <taxon>Metazoa</taxon>
        <taxon>Ecdysozoa</taxon>
        <taxon>Arthropoda</taxon>
        <taxon>Hexapoda</taxon>
        <taxon>Insecta</taxon>
        <taxon>Pterygota</taxon>
        <taxon>Neoptera</taxon>
        <taxon>Paraneoptera</taxon>
        <taxon>Hemiptera</taxon>
        <taxon>Sternorrhyncha</taxon>
        <taxon>Aphidomorpha</taxon>
        <taxon>Aphidoidea</taxon>
        <taxon>Aphididae</taxon>
        <taxon>Aphidini</taxon>
        <taxon>Aphis</taxon>
        <taxon>Aphis</taxon>
    </lineage>
</organism>
<dbReference type="PROSITE" id="PS51421">
    <property type="entry name" value="RAS"/>
    <property type="match status" value="1"/>
</dbReference>
<dbReference type="NCBIfam" id="TIGR00231">
    <property type="entry name" value="small_GTP"/>
    <property type="match status" value="1"/>
</dbReference>
<evidence type="ECO:0000313" key="11">
    <source>
        <dbReference type="EMBL" id="KAF0752551.1"/>
    </source>
</evidence>
<dbReference type="InterPro" id="IPR001806">
    <property type="entry name" value="Small_GTPase"/>
</dbReference>
<keyword evidence="3" id="KW-1003">Cell membrane</keyword>
<reference evidence="11 12" key="1">
    <citation type="submission" date="2019-08" db="EMBL/GenBank/DDBJ databases">
        <title>Whole genome of Aphis craccivora.</title>
        <authorList>
            <person name="Voronova N.V."/>
            <person name="Shulinski R.S."/>
            <person name="Bandarenka Y.V."/>
            <person name="Zhorov D.G."/>
            <person name="Warner D."/>
        </authorList>
    </citation>
    <scope>NUCLEOTIDE SEQUENCE [LARGE SCALE GENOMIC DNA]</scope>
    <source>
        <strain evidence="11">180601</strain>
        <tissue evidence="11">Whole Body</tissue>
    </source>
</reference>
<dbReference type="SMART" id="SM00175">
    <property type="entry name" value="RAB"/>
    <property type="match status" value="1"/>
</dbReference>
<dbReference type="PROSITE" id="PS51420">
    <property type="entry name" value="RHO"/>
    <property type="match status" value="1"/>
</dbReference>
<dbReference type="InterPro" id="IPR005225">
    <property type="entry name" value="Small_GTP-bd"/>
</dbReference>
<dbReference type="EMBL" id="VUJU01005014">
    <property type="protein sequence ID" value="KAF0752551.1"/>
    <property type="molecule type" value="Genomic_DNA"/>
</dbReference>
<dbReference type="GO" id="GO:0003924">
    <property type="term" value="F:GTPase activity"/>
    <property type="evidence" value="ECO:0007669"/>
    <property type="project" value="InterPro"/>
</dbReference>
<evidence type="ECO:0000256" key="4">
    <source>
        <dbReference type="ARBA" id="ARBA00022481"/>
    </source>
</evidence>
<accession>A0A6G0YB12</accession>
<dbReference type="OrthoDB" id="5976022at2759"/>
<keyword evidence="5" id="KW-0547">Nucleotide-binding</keyword>
<comment type="caution">
    <text evidence="11">The sequence shown here is derived from an EMBL/GenBank/DDBJ whole genome shotgun (WGS) entry which is preliminary data.</text>
</comment>
<dbReference type="GO" id="GO:0012505">
    <property type="term" value="C:endomembrane system"/>
    <property type="evidence" value="ECO:0007669"/>
    <property type="project" value="UniProtKB-SubCell"/>
</dbReference>
<dbReference type="AlphaFoldDB" id="A0A6G0YB12"/>
<dbReference type="SMART" id="SM00173">
    <property type="entry name" value="RAS"/>
    <property type="match status" value="1"/>
</dbReference>
<keyword evidence="12" id="KW-1185">Reference proteome</keyword>
<dbReference type="GO" id="GO:0007165">
    <property type="term" value="P:signal transduction"/>
    <property type="evidence" value="ECO:0007669"/>
    <property type="project" value="InterPro"/>
</dbReference>
<dbReference type="GO" id="GO:0005525">
    <property type="term" value="F:GTP binding"/>
    <property type="evidence" value="ECO:0007669"/>
    <property type="project" value="UniProtKB-KW"/>
</dbReference>
<evidence type="ECO:0000256" key="1">
    <source>
        <dbReference type="ARBA" id="ARBA00004193"/>
    </source>
</evidence>
<comment type="similarity">
    <text evidence="2">Belongs to the small GTPase superfamily. Ras family.</text>
</comment>
<dbReference type="PANTHER" id="PTHR24070">
    <property type="entry name" value="RAS, DI-RAS, AND RHEB FAMILY MEMBERS OF SMALL GTPASE SUPERFAMILY"/>
    <property type="match status" value="1"/>
</dbReference>
<dbReference type="Proteomes" id="UP000478052">
    <property type="component" value="Unassembled WGS sequence"/>
</dbReference>
<keyword evidence="4" id="KW-0488">Methylation</keyword>
<protein>
    <submittedName>
        <fullName evidence="11">Ras-like protein 2</fullName>
    </submittedName>
</protein>
<evidence type="ECO:0000256" key="7">
    <source>
        <dbReference type="ARBA" id="ARBA00023136"/>
    </source>
</evidence>
<evidence type="ECO:0000256" key="2">
    <source>
        <dbReference type="ARBA" id="ARBA00008344"/>
    </source>
</evidence>
<evidence type="ECO:0000256" key="5">
    <source>
        <dbReference type="ARBA" id="ARBA00022741"/>
    </source>
</evidence>
<keyword evidence="9" id="KW-0636">Prenylation</keyword>
<keyword evidence="7" id="KW-0472">Membrane</keyword>
<dbReference type="PROSITE" id="PS51419">
    <property type="entry name" value="RAB"/>
    <property type="match status" value="1"/>
</dbReference>
<keyword evidence="6" id="KW-0342">GTP-binding</keyword>
<dbReference type="SMART" id="SM00174">
    <property type="entry name" value="RHO"/>
    <property type="match status" value="1"/>
</dbReference>
<evidence type="ECO:0000256" key="6">
    <source>
        <dbReference type="ARBA" id="ARBA00023134"/>
    </source>
</evidence>
<evidence type="ECO:0000313" key="12">
    <source>
        <dbReference type="Proteomes" id="UP000478052"/>
    </source>
</evidence>
<dbReference type="Pfam" id="PF00071">
    <property type="entry name" value="Ras"/>
    <property type="match status" value="1"/>
</dbReference>
<dbReference type="InterPro" id="IPR027417">
    <property type="entry name" value="P-loop_NTPase"/>
</dbReference>
<dbReference type="GO" id="GO:0005886">
    <property type="term" value="C:plasma membrane"/>
    <property type="evidence" value="ECO:0007669"/>
    <property type="project" value="UniProtKB-SubCell"/>
</dbReference>
<evidence type="ECO:0000256" key="10">
    <source>
        <dbReference type="ARBA" id="ARBA00046278"/>
    </source>
</evidence>
<name>A0A6G0YB12_APHCR</name>
<evidence type="ECO:0000256" key="8">
    <source>
        <dbReference type="ARBA" id="ARBA00023288"/>
    </source>
</evidence>
<dbReference type="FunFam" id="3.40.50.300:FF:000080">
    <property type="entry name" value="Ras-like GTPase Ras1"/>
    <property type="match status" value="1"/>
</dbReference>
<keyword evidence="8" id="KW-0449">Lipoprotein</keyword>
<dbReference type="SUPFAM" id="SSF52540">
    <property type="entry name" value="P-loop containing nucleoside triphosphate hydrolases"/>
    <property type="match status" value="1"/>
</dbReference>
<dbReference type="InterPro" id="IPR020849">
    <property type="entry name" value="Small_GTPase_Ras-type"/>
</dbReference>
<proteinExistence type="inferred from homology"/>
<evidence type="ECO:0000256" key="9">
    <source>
        <dbReference type="ARBA" id="ARBA00023289"/>
    </source>
</evidence>
<dbReference type="Gene3D" id="3.40.50.300">
    <property type="entry name" value="P-loop containing nucleotide triphosphate hydrolases"/>
    <property type="match status" value="1"/>
</dbReference>
<gene>
    <name evidence="11" type="ORF">FWK35_00018713</name>
</gene>
<sequence>MINKYFVTDYDPTIEDSYTKQCVVDDVPAKLDILDTAGQEEFSAMREQYMRSGEGFLLVFSVADKTSFNEMEKFHRQILRVKDRDEFPMLMVGNKADLSSQRMVSIQDAQNMAMQLKIPYIECSAKAGMNIDQSFHELVRIVRRFQLSERPPIKSTPQKSSKKCSIL</sequence>